<feature type="transmembrane region" description="Helical" evidence="2">
    <location>
        <begin position="46"/>
        <end position="65"/>
    </location>
</feature>
<keyword evidence="4" id="KW-1185">Reference proteome</keyword>
<keyword evidence="2" id="KW-1133">Transmembrane helix</keyword>
<accession>A0A3N6PN36</accession>
<evidence type="ECO:0000313" key="3">
    <source>
        <dbReference type="EMBL" id="RQH00496.1"/>
    </source>
</evidence>
<sequence length="94" mass="10361">MSDSSAAQTKRSARPGEASTGQREDERGRLERTVPNLAEPIRKTGFWTAIVIPFLYVPILLNGLATWLESTAFLGLLLTNLLALYVGHAHRRNG</sequence>
<organism evidence="3 4">
    <name type="scientific">Natrarchaeobius chitinivorans</name>
    <dbReference type="NCBI Taxonomy" id="1679083"/>
    <lineage>
        <taxon>Archaea</taxon>
        <taxon>Methanobacteriati</taxon>
        <taxon>Methanobacteriota</taxon>
        <taxon>Stenosarchaea group</taxon>
        <taxon>Halobacteria</taxon>
        <taxon>Halobacteriales</taxon>
        <taxon>Natrialbaceae</taxon>
        <taxon>Natrarchaeobius</taxon>
    </lineage>
</organism>
<dbReference type="AlphaFoldDB" id="A0A3N6PN36"/>
<dbReference type="Proteomes" id="UP000281431">
    <property type="component" value="Unassembled WGS sequence"/>
</dbReference>
<evidence type="ECO:0000313" key="4">
    <source>
        <dbReference type="Proteomes" id="UP000281431"/>
    </source>
</evidence>
<keyword evidence="2" id="KW-0812">Transmembrane</keyword>
<name>A0A3N6PN36_NATCH</name>
<reference evidence="3 4" key="1">
    <citation type="submission" date="2018-10" db="EMBL/GenBank/DDBJ databases">
        <title>Natrarchaeobius chitinivorans gen. nov., sp. nov., and Natrarchaeobius haloalkaliphilus sp. nov., alkaliphilic, chitin-utilizing haloarchaea from hypersaline alkaline lakes.</title>
        <authorList>
            <person name="Sorokin D.Y."/>
            <person name="Elcheninov A.G."/>
            <person name="Kostrikina N.A."/>
            <person name="Bale N.J."/>
            <person name="Sinninghe Damste J.S."/>
            <person name="Khijniak T.V."/>
            <person name="Kublanov I.V."/>
            <person name="Toshchakov S.V."/>
        </authorList>
    </citation>
    <scope>NUCLEOTIDE SEQUENCE [LARGE SCALE GENOMIC DNA]</scope>
    <source>
        <strain evidence="3 4">AArcht7</strain>
    </source>
</reference>
<keyword evidence="2" id="KW-0472">Membrane</keyword>
<comment type="caution">
    <text evidence="3">The sequence shown here is derived from an EMBL/GenBank/DDBJ whole genome shotgun (WGS) entry which is preliminary data.</text>
</comment>
<proteinExistence type="predicted"/>
<evidence type="ECO:0000256" key="1">
    <source>
        <dbReference type="SAM" id="MobiDB-lite"/>
    </source>
</evidence>
<dbReference type="InterPro" id="IPR058341">
    <property type="entry name" value="DUF8028"/>
</dbReference>
<gene>
    <name evidence="3" type="ORF">EA472_11715</name>
</gene>
<dbReference type="Pfam" id="PF26071">
    <property type="entry name" value="DUF8028"/>
    <property type="match status" value="1"/>
</dbReference>
<dbReference type="OrthoDB" id="340775at2157"/>
<feature type="transmembrane region" description="Helical" evidence="2">
    <location>
        <begin position="71"/>
        <end position="88"/>
    </location>
</feature>
<protein>
    <submittedName>
        <fullName evidence="3">Uncharacterized protein</fullName>
    </submittedName>
</protein>
<feature type="compositionally biased region" description="Basic and acidic residues" evidence="1">
    <location>
        <begin position="22"/>
        <end position="32"/>
    </location>
</feature>
<dbReference type="EMBL" id="REFZ01000006">
    <property type="protein sequence ID" value="RQH00496.1"/>
    <property type="molecule type" value="Genomic_DNA"/>
</dbReference>
<feature type="compositionally biased region" description="Polar residues" evidence="1">
    <location>
        <begin position="1"/>
        <end position="10"/>
    </location>
</feature>
<feature type="region of interest" description="Disordered" evidence="1">
    <location>
        <begin position="1"/>
        <end position="33"/>
    </location>
</feature>
<evidence type="ECO:0000256" key="2">
    <source>
        <dbReference type="SAM" id="Phobius"/>
    </source>
</evidence>